<dbReference type="PANTHER" id="PTHR11432">
    <property type="entry name" value="NADH DEHYDROGENASE SUBUNIT 1"/>
    <property type="match status" value="1"/>
</dbReference>
<gene>
    <name evidence="14" type="primary">ND1</name>
</gene>
<evidence type="ECO:0000256" key="9">
    <source>
        <dbReference type="ARBA" id="ARBA00023075"/>
    </source>
</evidence>
<name>Q0ZCZ3_9HEXA</name>
<evidence type="ECO:0000256" key="8">
    <source>
        <dbReference type="ARBA" id="ARBA00022989"/>
    </source>
</evidence>
<evidence type="ECO:0000256" key="2">
    <source>
        <dbReference type="ARBA" id="ARBA00004448"/>
    </source>
</evidence>
<evidence type="ECO:0000256" key="3">
    <source>
        <dbReference type="ARBA" id="ARBA00010535"/>
    </source>
</evidence>
<evidence type="ECO:0000313" key="14">
    <source>
        <dbReference type="EMBL" id="ABF49587.1"/>
    </source>
</evidence>
<keyword evidence="12 14" id="KW-0496">Mitochondrion</keyword>
<dbReference type="Pfam" id="PF00146">
    <property type="entry name" value="NADHdh"/>
    <property type="match status" value="1"/>
</dbReference>
<proteinExistence type="inferred from homology"/>
<keyword evidence="6 11" id="KW-0812">Transmembrane</keyword>
<dbReference type="GO" id="GO:0005743">
    <property type="term" value="C:mitochondrial inner membrane"/>
    <property type="evidence" value="ECO:0007669"/>
    <property type="project" value="UniProtKB-SubCell"/>
</dbReference>
<evidence type="ECO:0000256" key="10">
    <source>
        <dbReference type="ARBA" id="ARBA00023136"/>
    </source>
</evidence>
<dbReference type="RefSeq" id="YP_665537.1">
    <property type="nucleotide sequence ID" value="NC_008234.1"/>
</dbReference>
<dbReference type="CTD" id="4535"/>
<dbReference type="AlphaFoldDB" id="Q0ZCZ3"/>
<keyword evidence="9 12" id="KW-0830">Ubiquinone</keyword>
<dbReference type="InterPro" id="IPR001694">
    <property type="entry name" value="NADH_UbQ_OxRdtase_su1/FPO"/>
</dbReference>
<evidence type="ECO:0000256" key="11">
    <source>
        <dbReference type="RuleBase" id="RU000471"/>
    </source>
</evidence>
<dbReference type="EC" id="7.1.1.2" evidence="12"/>
<dbReference type="PROSITE" id="PS00667">
    <property type="entry name" value="COMPLEX1_ND1_1"/>
    <property type="match status" value="1"/>
</dbReference>
<feature type="transmembrane region" description="Helical" evidence="13">
    <location>
        <begin position="146"/>
        <end position="166"/>
    </location>
</feature>
<keyword evidence="10 13" id="KW-0472">Membrane</keyword>
<evidence type="ECO:0000256" key="13">
    <source>
        <dbReference type="SAM" id="Phobius"/>
    </source>
</evidence>
<feature type="transmembrane region" description="Helical" evidence="13">
    <location>
        <begin position="224"/>
        <end position="247"/>
    </location>
</feature>
<evidence type="ECO:0000256" key="5">
    <source>
        <dbReference type="ARBA" id="ARBA00022448"/>
    </source>
</evidence>
<dbReference type="GO" id="GO:0008137">
    <property type="term" value="F:NADH dehydrogenase (ubiquinone) activity"/>
    <property type="evidence" value="ECO:0007669"/>
    <property type="project" value="UniProtKB-EC"/>
</dbReference>
<dbReference type="GeneID" id="4177892"/>
<comment type="function">
    <text evidence="1">Core subunit of the mitochondrial membrane respiratory chain NADH dehydrogenase (Complex I) that is believed to belong to the minimal assembly required for catalysis. Complex I functions in the transfer of electrons from NADH to the respiratory chain. The immediate electron acceptor for the enzyme is believed to be ubiquinone.</text>
</comment>
<dbReference type="EMBL" id="DQ529237">
    <property type="protein sequence ID" value="ABF49587.1"/>
    <property type="molecule type" value="Genomic_DNA"/>
</dbReference>
<geneLocation type="mitochondrion" evidence="14"/>
<accession>Q0ZCZ3</accession>
<sequence length="306" mass="34952">MLLSLMLISYLILLIFILVGVAFLTLLERKVLSYIQVRKGPNKVGYLGLLQPFSDAIKLFSKEMSFPSMGNYYIFLYSPIFSLFLALGLWVVFPFLGELIEMNLGSIFMMCLMSFGVYSVIGAGWASNSKYALLGGLRAVAQTVSYEVSLLLIFLSPIFLVGGYNLMFLFKFQESVNFLYLLFPLFFMWFVSSLAETNRTPFDFAEGESELVSGFNVEYSSGGFALIFLAEYMNIIFMSFLISLLFLGLNMKLIFFLEVFFFHFFIGSWSTFFPLVIWLMNKIKSIWTWKNFPSSFLSGFSILAVV</sequence>
<dbReference type="PROSITE" id="PS00668">
    <property type="entry name" value="COMPLEX1_ND1_2"/>
    <property type="match status" value="1"/>
</dbReference>
<reference evidence="14" key="1">
    <citation type="journal article" date="2006" name="Gene">
        <title>The mitochondrial genomes of Campodea fragilis and Campodea lubbocki (Hexapoda: Diplura): High genetic divergence in a morphologically uniform taxon.</title>
        <authorList>
            <person name="Podsiadlowski L."/>
            <person name="Carapelli A."/>
            <person name="Nardi F."/>
            <person name="Dallai R."/>
            <person name="Koch M."/>
            <person name="Boore J.L."/>
            <person name="Frati F."/>
        </authorList>
    </citation>
    <scope>NUCLEOTIDE SEQUENCE</scope>
</reference>
<feature type="transmembrane region" description="Helical" evidence="13">
    <location>
        <begin position="107"/>
        <end position="126"/>
    </location>
</feature>
<feature type="transmembrane region" description="Helical" evidence="13">
    <location>
        <begin position="259"/>
        <end position="280"/>
    </location>
</feature>
<keyword evidence="11" id="KW-0520">NAD</keyword>
<dbReference type="GO" id="GO:0003954">
    <property type="term" value="F:NADH dehydrogenase activity"/>
    <property type="evidence" value="ECO:0007669"/>
    <property type="project" value="TreeGrafter"/>
</dbReference>
<organism evidence="14">
    <name type="scientific">Campodea lubbockii</name>
    <dbReference type="NCBI Taxonomy" id="383858"/>
    <lineage>
        <taxon>Eukaryota</taxon>
        <taxon>Metazoa</taxon>
        <taxon>Ecdysozoa</taxon>
        <taxon>Arthropoda</taxon>
        <taxon>Hexapoda</taxon>
        <taxon>Diplura</taxon>
        <taxon>Rhabdura</taxon>
        <taxon>Campodeoidea</taxon>
        <taxon>Campodeidae</taxon>
        <taxon>Campodea</taxon>
    </lineage>
</organism>
<keyword evidence="7" id="KW-0999">Mitochondrion inner membrane</keyword>
<dbReference type="PANTHER" id="PTHR11432:SF3">
    <property type="entry name" value="NADH-UBIQUINONE OXIDOREDUCTASE CHAIN 1"/>
    <property type="match status" value="1"/>
</dbReference>
<keyword evidence="8 13" id="KW-1133">Transmembrane helix</keyword>
<feature type="transmembrane region" description="Helical" evidence="13">
    <location>
        <begin position="72"/>
        <end position="95"/>
    </location>
</feature>
<feature type="transmembrane region" description="Helical" evidence="13">
    <location>
        <begin position="7"/>
        <end position="27"/>
    </location>
</feature>
<evidence type="ECO:0000256" key="7">
    <source>
        <dbReference type="ARBA" id="ARBA00022792"/>
    </source>
</evidence>
<evidence type="ECO:0000256" key="12">
    <source>
        <dbReference type="RuleBase" id="RU000473"/>
    </source>
</evidence>
<evidence type="ECO:0000256" key="6">
    <source>
        <dbReference type="ARBA" id="ARBA00022692"/>
    </source>
</evidence>
<dbReference type="InterPro" id="IPR018086">
    <property type="entry name" value="NADH_UbQ_OxRdtase_su1_CS"/>
</dbReference>
<comment type="catalytic activity">
    <reaction evidence="12">
        <text>a ubiquinone + NADH + 5 H(+)(in) = a ubiquinol + NAD(+) + 4 H(+)(out)</text>
        <dbReference type="Rhea" id="RHEA:29091"/>
        <dbReference type="Rhea" id="RHEA-COMP:9565"/>
        <dbReference type="Rhea" id="RHEA-COMP:9566"/>
        <dbReference type="ChEBI" id="CHEBI:15378"/>
        <dbReference type="ChEBI" id="CHEBI:16389"/>
        <dbReference type="ChEBI" id="CHEBI:17976"/>
        <dbReference type="ChEBI" id="CHEBI:57540"/>
        <dbReference type="ChEBI" id="CHEBI:57945"/>
        <dbReference type="EC" id="7.1.1.2"/>
    </reaction>
</comment>
<feature type="transmembrane region" description="Helical" evidence="13">
    <location>
        <begin position="178"/>
        <end position="195"/>
    </location>
</feature>
<dbReference type="GO" id="GO:0009060">
    <property type="term" value="P:aerobic respiration"/>
    <property type="evidence" value="ECO:0007669"/>
    <property type="project" value="TreeGrafter"/>
</dbReference>
<evidence type="ECO:0000256" key="4">
    <source>
        <dbReference type="ARBA" id="ARBA00021009"/>
    </source>
</evidence>
<protein>
    <recommendedName>
        <fullName evidence="4 12">NADH-ubiquinone oxidoreductase chain 1</fullName>
        <ecNumber evidence="12">7.1.1.2</ecNumber>
    </recommendedName>
</protein>
<evidence type="ECO:0000256" key="1">
    <source>
        <dbReference type="ARBA" id="ARBA00003257"/>
    </source>
</evidence>
<keyword evidence="5" id="KW-0813">Transport</keyword>
<comment type="similarity">
    <text evidence="3 11">Belongs to the complex I subunit 1 family.</text>
</comment>
<comment type="subcellular location">
    <subcellularLocation>
        <location evidence="2 11">Mitochondrion inner membrane</location>
        <topology evidence="2 11">Multi-pass membrane protein</topology>
    </subcellularLocation>
</comment>